<evidence type="ECO:0000259" key="8">
    <source>
        <dbReference type="Pfam" id="PF01476"/>
    </source>
</evidence>
<dbReference type="KEGG" id="cme:CYME_CMT084C"/>
<reference evidence="9 10" key="2">
    <citation type="journal article" date="2007" name="BMC Biol.">
        <title>A 100%-complete sequence reveals unusually simple genomic features in the hot-spring red alga Cyanidioschyzon merolae.</title>
        <authorList>
            <person name="Nozaki H."/>
            <person name="Takano H."/>
            <person name="Misumi O."/>
            <person name="Terasawa K."/>
            <person name="Matsuzaki M."/>
            <person name="Maruyama S."/>
            <person name="Nishida K."/>
            <person name="Yagisawa F."/>
            <person name="Yoshida Y."/>
            <person name="Fujiwara T."/>
            <person name="Takio S."/>
            <person name="Tamura K."/>
            <person name="Chung S.J."/>
            <person name="Nakamura S."/>
            <person name="Kuroiwa H."/>
            <person name="Tanaka K."/>
            <person name="Sato N."/>
            <person name="Kuroiwa T."/>
        </authorList>
    </citation>
    <scope>NUCLEOTIDE SEQUENCE [LARGE SCALE GENOMIC DNA]</scope>
    <source>
        <strain evidence="9 10">10D</strain>
    </source>
</reference>
<feature type="domain" description="LysM" evidence="8">
    <location>
        <begin position="57"/>
        <end position="83"/>
    </location>
</feature>
<evidence type="ECO:0000256" key="2">
    <source>
        <dbReference type="ARBA" id="ARBA00022630"/>
    </source>
</evidence>
<organism evidence="9 10">
    <name type="scientific">Cyanidioschyzon merolae (strain NIES-3377 / 10D)</name>
    <name type="common">Unicellular red alga</name>
    <dbReference type="NCBI Taxonomy" id="280699"/>
    <lineage>
        <taxon>Eukaryota</taxon>
        <taxon>Rhodophyta</taxon>
        <taxon>Bangiophyceae</taxon>
        <taxon>Cyanidiales</taxon>
        <taxon>Cyanidiaceae</taxon>
        <taxon>Cyanidioschyzon</taxon>
    </lineage>
</organism>
<keyword evidence="3" id="KW-0274">FAD</keyword>
<dbReference type="CDD" id="cd00118">
    <property type="entry name" value="LysM"/>
    <property type="match status" value="1"/>
</dbReference>
<evidence type="ECO:0000256" key="3">
    <source>
        <dbReference type="ARBA" id="ARBA00022827"/>
    </source>
</evidence>
<dbReference type="SUPFAM" id="SSF52343">
    <property type="entry name" value="Ferredoxin reductase-like, C-terminal NADP-linked domain"/>
    <property type="match status" value="1"/>
</dbReference>
<gene>
    <name evidence="9" type="ORF">CYME_CMT084C</name>
</gene>
<dbReference type="Gene3D" id="3.10.350.10">
    <property type="entry name" value="LysM domain"/>
    <property type="match status" value="1"/>
</dbReference>
<evidence type="ECO:0000256" key="1">
    <source>
        <dbReference type="ARBA" id="ARBA00001974"/>
    </source>
</evidence>
<dbReference type="SUPFAM" id="SSF54106">
    <property type="entry name" value="LysM domain"/>
    <property type="match status" value="1"/>
</dbReference>
<dbReference type="PANTHER" id="PTHR19370">
    <property type="entry name" value="NADH-CYTOCHROME B5 REDUCTASE"/>
    <property type="match status" value="1"/>
</dbReference>
<evidence type="ECO:0000313" key="9">
    <source>
        <dbReference type="EMBL" id="BAM83102.1"/>
    </source>
</evidence>
<dbReference type="InterPro" id="IPR036779">
    <property type="entry name" value="LysM_dom_sf"/>
</dbReference>
<name>M1VHZ8_CYAM1</name>
<dbReference type="GeneID" id="16998208"/>
<accession>M1VHZ8</accession>
<dbReference type="eggNOG" id="ENOG502S7AX">
    <property type="taxonomic scope" value="Eukaryota"/>
</dbReference>
<dbReference type="InterPro" id="IPR018392">
    <property type="entry name" value="LysM"/>
</dbReference>
<evidence type="ECO:0000313" key="10">
    <source>
        <dbReference type="Proteomes" id="UP000007014"/>
    </source>
</evidence>
<proteinExistence type="predicted"/>
<sequence length="791" mass="85669">MWVVFVNQVRRTHDGIDVSSRGRWYLNANKLRCKRARSLAYMTVVRSLPRPPGFYVTTQDGDTLASIASRYGIDAKRVWELNNRASRLEFKRGKFPFLPGLKQHEVSRQAPSGGVSLEEALERPLCSGQRIFVPNETVAQTAKGGNLHGASLRQTAPPKTVEAPPVTRTFVPPKAQTTPQQKSSAAMGAPSAPPAKGVPVVEQQALPPSPPLQGTLVGSVGTTDFFLGVFAVLVGFYSAKMMLPRSNTEPGTQPKTSLLKALYKRLVGFLQAMITVAVLIGLAAGALGARLRAALLFIFNACTILLRGVSQMIVLFGQFMCGMLGVVALAVQGVVQLFQRLAQAAFLLIASIFLVTWQSAVRLWSAASTRSSAVLENITQRGLSPSLPSAETGLWSVPDERSSSVDQTASESFFGLIRQFFSRDSGSDLIRCVLRERTQISDAFVRMRFDLPGPDDQLVLQMGQRIEVHVQKSRQSLWSDVQPLDQAESSCGLGAIRPHLLAVASDRHQPGSFEIIVPVSHALQQVLWEASDADNATHSAAAAPMDAEYDGAFSTGSDVQVLERPSTSDHVFSATCSANNDEFDEHFLIALESLVEGVDAIRVRPAPNTELIYRRAMNPSAGTVVVHNVVLLACGLGIVSAVRIADELLQDSESAVSRITLIYYNERARDFILLDDLERMSKDHGERFRLHCVWNENAGAYLASTGFPRAATASAGAGTSATVAAAAARRNGYGRERRAAQPVPATVRVISAIPAWTEGTMAIISGNESFSQEMWYALGDSGYPEDAITFI</sequence>
<dbReference type="Pfam" id="PF01476">
    <property type="entry name" value="LysM"/>
    <property type="match status" value="1"/>
</dbReference>
<dbReference type="EMBL" id="AP006502">
    <property type="protein sequence ID" value="BAM83102.1"/>
    <property type="molecule type" value="Genomic_DNA"/>
</dbReference>
<dbReference type="GO" id="GO:0071949">
    <property type="term" value="F:FAD binding"/>
    <property type="evidence" value="ECO:0007669"/>
    <property type="project" value="TreeGrafter"/>
</dbReference>
<comment type="cofactor">
    <cofactor evidence="1">
        <name>FAD</name>
        <dbReference type="ChEBI" id="CHEBI:57692"/>
    </cofactor>
</comment>
<evidence type="ECO:0000256" key="4">
    <source>
        <dbReference type="ARBA" id="ARBA00023002"/>
    </source>
</evidence>
<dbReference type="Gramene" id="CMT084CT">
    <property type="protein sequence ID" value="CMT084CT"/>
    <property type="gene ID" value="CMT084C"/>
</dbReference>
<keyword evidence="4" id="KW-0560">Oxidoreductase</keyword>
<reference evidence="9 10" key="1">
    <citation type="journal article" date="2004" name="Nature">
        <title>Genome sequence of the ultrasmall unicellular red alga Cyanidioschyzon merolae 10D.</title>
        <authorList>
            <person name="Matsuzaki M."/>
            <person name="Misumi O."/>
            <person name="Shin-i T."/>
            <person name="Maruyama S."/>
            <person name="Takahara M."/>
            <person name="Miyagishima S."/>
            <person name="Mori T."/>
            <person name="Nishida K."/>
            <person name="Yagisawa F."/>
            <person name="Nishida K."/>
            <person name="Yoshida Y."/>
            <person name="Nishimura Y."/>
            <person name="Nakao S."/>
            <person name="Kobayashi T."/>
            <person name="Momoyama Y."/>
            <person name="Higashiyama T."/>
            <person name="Minoda A."/>
            <person name="Sano M."/>
            <person name="Nomoto H."/>
            <person name="Oishi K."/>
            <person name="Hayashi H."/>
            <person name="Ohta F."/>
            <person name="Nishizaka S."/>
            <person name="Haga S."/>
            <person name="Miura S."/>
            <person name="Morishita T."/>
            <person name="Kabeya Y."/>
            <person name="Terasawa K."/>
            <person name="Suzuki Y."/>
            <person name="Ishii Y."/>
            <person name="Asakawa S."/>
            <person name="Takano H."/>
            <person name="Ohta N."/>
            <person name="Kuroiwa H."/>
            <person name="Tanaka K."/>
            <person name="Shimizu N."/>
            <person name="Sugano S."/>
            <person name="Sato N."/>
            <person name="Nozaki H."/>
            <person name="Ogasawara N."/>
            <person name="Kohara Y."/>
            <person name="Kuroiwa T."/>
        </authorList>
    </citation>
    <scope>NUCLEOTIDE SEQUENCE [LARGE SCALE GENOMIC DNA]</scope>
    <source>
        <strain evidence="9 10">10D</strain>
    </source>
</reference>
<dbReference type="Pfam" id="PF00970">
    <property type="entry name" value="FAD_binding_6"/>
    <property type="match status" value="1"/>
</dbReference>
<feature type="region of interest" description="Disordered" evidence="5">
    <location>
        <begin position="147"/>
        <end position="198"/>
    </location>
</feature>
<keyword evidence="2" id="KW-0285">Flavoprotein</keyword>
<keyword evidence="6" id="KW-0812">Transmembrane</keyword>
<dbReference type="Gene3D" id="3.40.50.80">
    <property type="entry name" value="Nucleotide-binding domain of ferredoxin-NADP reductase (FNR) module"/>
    <property type="match status" value="1"/>
</dbReference>
<feature type="transmembrane region" description="Helical" evidence="6">
    <location>
        <begin position="341"/>
        <end position="361"/>
    </location>
</feature>
<evidence type="ECO:0000259" key="7">
    <source>
        <dbReference type="Pfam" id="PF00970"/>
    </source>
</evidence>
<feature type="transmembrane region" description="Helical" evidence="6">
    <location>
        <begin position="313"/>
        <end position="335"/>
    </location>
</feature>
<dbReference type="InterPro" id="IPR001834">
    <property type="entry name" value="CBR-like"/>
</dbReference>
<dbReference type="RefSeq" id="XP_005539138.1">
    <property type="nucleotide sequence ID" value="XM_005539081.1"/>
</dbReference>
<dbReference type="PANTHER" id="PTHR19370:SF185">
    <property type="entry name" value="NADH-CYTOCHROME B5 REDUCTASE"/>
    <property type="match status" value="1"/>
</dbReference>
<feature type="transmembrane region" description="Helical" evidence="6">
    <location>
        <begin position="263"/>
        <end position="283"/>
    </location>
</feature>
<protein>
    <submittedName>
        <fullName evidence="9">Uncharacterized protein</fullName>
    </submittedName>
</protein>
<dbReference type="GO" id="GO:0016491">
    <property type="term" value="F:oxidoreductase activity"/>
    <property type="evidence" value="ECO:0007669"/>
    <property type="project" value="UniProtKB-KW"/>
</dbReference>
<evidence type="ECO:0000256" key="6">
    <source>
        <dbReference type="SAM" id="Phobius"/>
    </source>
</evidence>
<dbReference type="InterPro" id="IPR039261">
    <property type="entry name" value="FNR_nucleotide-bd"/>
</dbReference>
<dbReference type="InterPro" id="IPR008333">
    <property type="entry name" value="Cbr1-like_FAD-bd_dom"/>
</dbReference>
<dbReference type="HOGENOM" id="CLU_355043_0_0_1"/>
<keyword evidence="6" id="KW-1133">Transmembrane helix</keyword>
<keyword evidence="10" id="KW-1185">Reference proteome</keyword>
<dbReference type="OrthoDB" id="10543023at2759"/>
<feature type="domain" description="Flavoprotein pyridine nucleotide cytochrome reductase-like FAD-binding" evidence="7">
    <location>
        <begin position="432"/>
        <end position="486"/>
    </location>
</feature>
<evidence type="ECO:0000256" key="5">
    <source>
        <dbReference type="SAM" id="MobiDB-lite"/>
    </source>
</evidence>
<feature type="transmembrane region" description="Helical" evidence="6">
    <location>
        <begin position="225"/>
        <end position="243"/>
    </location>
</feature>
<dbReference type="AlphaFoldDB" id="M1VHZ8"/>
<dbReference type="Proteomes" id="UP000007014">
    <property type="component" value="Chromosome 20"/>
</dbReference>
<keyword evidence="6" id="KW-0472">Membrane</keyword>